<dbReference type="InterPro" id="IPR016181">
    <property type="entry name" value="Acyl_CoA_acyltransferase"/>
</dbReference>
<feature type="transmembrane region" description="Helical" evidence="1">
    <location>
        <begin position="131"/>
        <end position="159"/>
    </location>
</feature>
<dbReference type="InterPro" id="IPR051908">
    <property type="entry name" value="Ribosomal_N-acetyltransferase"/>
</dbReference>
<reference evidence="3" key="1">
    <citation type="submission" date="2020-09" db="EMBL/GenBank/DDBJ databases">
        <authorList>
            <person name="Kim M.K."/>
        </authorList>
    </citation>
    <scope>NUCLEOTIDE SEQUENCE</scope>
    <source>
        <strain evidence="3">BT704</strain>
    </source>
</reference>
<dbReference type="Gene3D" id="3.40.630.30">
    <property type="match status" value="1"/>
</dbReference>
<dbReference type="GO" id="GO:0005737">
    <property type="term" value="C:cytoplasm"/>
    <property type="evidence" value="ECO:0007669"/>
    <property type="project" value="TreeGrafter"/>
</dbReference>
<feature type="transmembrane region" description="Helical" evidence="1">
    <location>
        <begin position="89"/>
        <end position="111"/>
    </location>
</feature>
<dbReference type="EMBL" id="JACXAA010000004">
    <property type="protein sequence ID" value="MBD2753772.1"/>
    <property type="molecule type" value="Genomic_DNA"/>
</dbReference>
<dbReference type="Proteomes" id="UP000653797">
    <property type="component" value="Unassembled WGS sequence"/>
</dbReference>
<gene>
    <name evidence="3" type="ORF">IC230_12780</name>
</gene>
<evidence type="ECO:0000259" key="2">
    <source>
        <dbReference type="PROSITE" id="PS51186"/>
    </source>
</evidence>
<feature type="transmembrane region" description="Helical" evidence="1">
    <location>
        <begin position="27"/>
        <end position="44"/>
    </location>
</feature>
<feature type="transmembrane region" description="Helical" evidence="1">
    <location>
        <begin position="191"/>
        <end position="215"/>
    </location>
</feature>
<protein>
    <submittedName>
        <fullName evidence="3">GNAT family N-acetyltransferase</fullName>
    </submittedName>
</protein>
<dbReference type="Pfam" id="PF00583">
    <property type="entry name" value="Acetyltransf_1"/>
    <property type="match status" value="1"/>
</dbReference>
<organism evidence="3 4">
    <name type="scientific">Spirosoma validum</name>
    <dbReference type="NCBI Taxonomy" id="2771355"/>
    <lineage>
        <taxon>Bacteria</taxon>
        <taxon>Pseudomonadati</taxon>
        <taxon>Bacteroidota</taxon>
        <taxon>Cytophagia</taxon>
        <taxon>Cytophagales</taxon>
        <taxon>Cytophagaceae</taxon>
        <taxon>Spirosoma</taxon>
    </lineage>
</organism>
<name>A0A927GDG5_9BACT</name>
<dbReference type="CDD" id="cd04301">
    <property type="entry name" value="NAT_SF"/>
    <property type="match status" value="1"/>
</dbReference>
<evidence type="ECO:0000313" key="4">
    <source>
        <dbReference type="Proteomes" id="UP000653797"/>
    </source>
</evidence>
<feature type="transmembrane region" description="Helical" evidence="1">
    <location>
        <begin position="235"/>
        <end position="256"/>
    </location>
</feature>
<evidence type="ECO:0000256" key="1">
    <source>
        <dbReference type="SAM" id="Phobius"/>
    </source>
</evidence>
<keyword evidence="1" id="KW-0812">Transmembrane</keyword>
<dbReference type="RefSeq" id="WP_191039420.1">
    <property type="nucleotide sequence ID" value="NZ_JACXAA010000004.1"/>
</dbReference>
<keyword evidence="1" id="KW-1133">Transmembrane helix</keyword>
<dbReference type="SUPFAM" id="SSF55729">
    <property type="entry name" value="Acyl-CoA N-acyltransferases (Nat)"/>
    <property type="match status" value="1"/>
</dbReference>
<keyword evidence="1" id="KW-0472">Membrane</keyword>
<dbReference type="PANTHER" id="PTHR43441">
    <property type="entry name" value="RIBOSOMAL-PROTEIN-SERINE ACETYLTRANSFERASE"/>
    <property type="match status" value="1"/>
</dbReference>
<accession>A0A927GDG5</accession>
<proteinExistence type="predicted"/>
<dbReference type="PANTHER" id="PTHR43441:SF11">
    <property type="entry name" value="RIBOSOMAL-PROTEIN-SERINE ACETYLTRANSFERASE"/>
    <property type="match status" value="1"/>
</dbReference>
<dbReference type="InterPro" id="IPR000182">
    <property type="entry name" value="GNAT_dom"/>
</dbReference>
<feature type="transmembrane region" description="Helical" evidence="1">
    <location>
        <begin position="56"/>
        <end position="77"/>
    </location>
</feature>
<comment type="caution">
    <text evidence="3">The sequence shown here is derived from an EMBL/GenBank/DDBJ whole genome shotgun (WGS) entry which is preliminary data.</text>
</comment>
<sequence>MSTNKSRIEEQKDEDNSFLKSFFDDQLGLLLTIVGSVPILTDYFNIIPHPTKITEISVSAINLVSVFICGILIITIYGERNKLTNAKKVHIVLLGFLLMILGFSLLLLYTYKGFFFNNNSISVYRDLIIRLDFWMGGLLILLSLIVGILLLLFTMYATIYDSGKTKQRQEKENYSQSAEFTRNFISYKKTLNFLIIVSIIAILYLSFRSIIMQYFPYINPEIKIKSRTVSFIHTLLYFAYYPLILIGAVITLSVILKSYEGKRNFYQNINRLNKNFYNPIERIVENLANFEIWFDANEKKDVENFLESSNTKDYFFSKRNRQEHEQLSGKWESSAGELFAERAQRHFLWRAIRTKLNHYAQRIDQLGSTTGRNLTASGNLIDEIVKKLPFSDDTIKEFNAVSWNDLLFWQRRGEEYLSWSKEMIDKGIKVKRVFLLNSSKDIIGKNDDDFRDNLDVLFDQIMAGILIGICYVDSIKSYDGGTFASGTEYDFGFFPNFGVTFFEKPLRVGGRSFKMLFDEEAINNYSEFFNKILKGCVFCSDINNGSSCSIEQIKENAIDRINDLARYLKEEDFTREKIYIIEEAVNKREIDNNKKQDIKSEKLNFEILPTDIEYIDTIIAIENDAKHLIRCWDKDRHELATKGIAERHFSIIDVTAGTVVGYAVLTNINDDDHSVKLQRVVVSSTNRENGYGSQMLDYLKQIVFDEMGMHRFWLEVKASNRNGILFYTKQGFKVEGYLRDSFLNGEEYETLALMSLLRREFKYENADQRM</sequence>
<feature type="domain" description="N-acetyltransferase" evidence="2">
    <location>
        <begin position="605"/>
        <end position="759"/>
    </location>
</feature>
<dbReference type="PROSITE" id="PS51186">
    <property type="entry name" value="GNAT"/>
    <property type="match status" value="1"/>
</dbReference>
<evidence type="ECO:0000313" key="3">
    <source>
        <dbReference type="EMBL" id="MBD2753772.1"/>
    </source>
</evidence>
<dbReference type="GO" id="GO:1990189">
    <property type="term" value="F:protein N-terminal-serine acetyltransferase activity"/>
    <property type="evidence" value="ECO:0007669"/>
    <property type="project" value="TreeGrafter"/>
</dbReference>
<dbReference type="AlphaFoldDB" id="A0A927GDG5"/>
<dbReference type="GO" id="GO:0008999">
    <property type="term" value="F:protein-N-terminal-alanine acetyltransferase activity"/>
    <property type="evidence" value="ECO:0007669"/>
    <property type="project" value="TreeGrafter"/>
</dbReference>
<keyword evidence="4" id="KW-1185">Reference proteome</keyword>